<dbReference type="GO" id="GO:0006260">
    <property type="term" value="P:DNA replication"/>
    <property type="evidence" value="ECO:0007669"/>
    <property type="project" value="TreeGrafter"/>
</dbReference>
<evidence type="ECO:0000259" key="4">
    <source>
        <dbReference type="SMART" id="SM00382"/>
    </source>
</evidence>
<dbReference type="GeneID" id="78373977"/>
<dbReference type="InterPro" id="IPR047661">
    <property type="entry name" value="IstB"/>
</dbReference>
<dbReference type="SUPFAM" id="SSF52540">
    <property type="entry name" value="P-loop containing nucleoside triphosphate hydrolases"/>
    <property type="match status" value="1"/>
</dbReference>
<dbReference type="InterPro" id="IPR028350">
    <property type="entry name" value="DNAC/IstB-like"/>
</dbReference>
<dbReference type="SMART" id="SM00382">
    <property type="entry name" value="AAA"/>
    <property type="match status" value="1"/>
</dbReference>
<dbReference type="PANTHER" id="PTHR30050:SF4">
    <property type="entry name" value="ATP-BINDING PROTEIN RV3427C IN INSERTION SEQUENCE-RELATED"/>
    <property type="match status" value="1"/>
</dbReference>
<dbReference type="CDD" id="cd00009">
    <property type="entry name" value="AAA"/>
    <property type="match status" value="1"/>
</dbReference>
<evidence type="ECO:0000313" key="6">
    <source>
        <dbReference type="Proteomes" id="UP000032336"/>
    </source>
</evidence>
<dbReference type="AlphaFoldDB" id="A0A0D8FPL4"/>
<evidence type="ECO:0000256" key="1">
    <source>
        <dbReference type="ARBA" id="ARBA00008059"/>
    </source>
</evidence>
<dbReference type="eggNOG" id="COG1484">
    <property type="taxonomic scope" value="Bacteria"/>
</dbReference>
<protein>
    <submittedName>
        <fullName evidence="5">Chromosomal replication initiator protein DnaA</fullName>
    </submittedName>
</protein>
<gene>
    <name evidence="5" type="primary">dnaA7</name>
    <name evidence="5" type="ORF">FEAC_30470</name>
</gene>
<feature type="domain" description="AAA+ ATPase" evidence="4">
    <location>
        <begin position="106"/>
        <end position="241"/>
    </location>
</feature>
<dbReference type="PIRSF" id="PIRSF003073">
    <property type="entry name" value="DNAC_TnpB_IstB"/>
    <property type="match status" value="1"/>
</dbReference>
<evidence type="ECO:0000256" key="3">
    <source>
        <dbReference type="ARBA" id="ARBA00022840"/>
    </source>
</evidence>
<dbReference type="Proteomes" id="UP000032336">
    <property type="component" value="Unassembled WGS sequence"/>
</dbReference>
<keyword evidence="6" id="KW-1185">Reference proteome</keyword>
<organism evidence="5 6">
    <name type="scientific">Ferrimicrobium acidiphilum DSM 19497</name>
    <dbReference type="NCBI Taxonomy" id="1121877"/>
    <lineage>
        <taxon>Bacteria</taxon>
        <taxon>Bacillati</taxon>
        <taxon>Actinomycetota</taxon>
        <taxon>Acidimicrobiia</taxon>
        <taxon>Acidimicrobiales</taxon>
        <taxon>Acidimicrobiaceae</taxon>
        <taxon>Ferrimicrobium</taxon>
    </lineage>
</organism>
<dbReference type="InterPro" id="IPR027417">
    <property type="entry name" value="P-loop_NTPase"/>
</dbReference>
<dbReference type="GO" id="GO:0005524">
    <property type="term" value="F:ATP binding"/>
    <property type="evidence" value="ECO:0007669"/>
    <property type="project" value="UniProtKB-KW"/>
</dbReference>
<dbReference type="Pfam" id="PF01695">
    <property type="entry name" value="IstB_IS21"/>
    <property type="match status" value="1"/>
</dbReference>
<comment type="caution">
    <text evidence="5">The sequence shown here is derived from an EMBL/GenBank/DDBJ whole genome shotgun (WGS) entry which is preliminary data.</text>
</comment>
<accession>A0A0D8FPL4</accession>
<dbReference type="NCBIfam" id="NF038214">
    <property type="entry name" value="IS21_help_AAA"/>
    <property type="match status" value="1"/>
</dbReference>
<keyword evidence="2" id="KW-0547">Nucleotide-binding</keyword>
<dbReference type="EMBL" id="JXUW01000059">
    <property type="protein sequence ID" value="KJE75215.1"/>
    <property type="molecule type" value="Genomic_DNA"/>
</dbReference>
<dbReference type="PRINTS" id="PR00300">
    <property type="entry name" value="CLPPROTEASEA"/>
</dbReference>
<dbReference type="InterPro" id="IPR002611">
    <property type="entry name" value="IstB_ATP-bd"/>
</dbReference>
<proteinExistence type="inferred from homology"/>
<dbReference type="RefSeq" id="WP_201773935.1">
    <property type="nucleotide sequence ID" value="NZ_JXUW01000059.1"/>
</dbReference>
<evidence type="ECO:0000313" key="5">
    <source>
        <dbReference type="EMBL" id="KJE75215.1"/>
    </source>
</evidence>
<dbReference type="InterPro" id="IPR001270">
    <property type="entry name" value="ClpA/B"/>
</dbReference>
<name>A0A0D8FPL4_9ACTN</name>
<dbReference type="STRING" id="1121877.FEAC_30470"/>
<dbReference type="InterPro" id="IPR003593">
    <property type="entry name" value="AAA+_ATPase"/>
</dbReference>
<sequence length="259" mass="28228">MQMTQGETNPVATEIAEMTKRLRLPHLRRNFQDLCTTAKAQRWDPIELLRVLLETEIDGRNASTLLVRRAVANLPGNRTLAGFDHSVSSVPTHVINALGTLEWIRRAENLVVCGPPGTGKSFLAEALASEGIEAGMRVSWFNSESLAQTIATAKATDTLSSTLAKFRRLDLVIIDDLGILPIGENDSEALYRVVETCYETTSLIVTSNFGLASFDEILNPRSIAAALVDRLAHHAHLIETTGESIRLSQALSGKGVMPL</sequence>
<reference evidence="5 6" key="1">
    <citation type="submission" date="2015-01" db="EMBL/GenBank/DDBJ databases">
        <title>Draft genome of the acidophilic iron oxidizer Ferrimicrobium acidiphilum strain T23.</title>
        <authorList>
            <person name="Poehlein A."/>
            <person name="Eisen S."/>
            <person name="Schloemann M."/>
            <person name="Johnson B.D."/>
            <person name="Daniel R."/>
            <person name="Muehling M."/>
        </authorList>
    </citation>
    <scope>NUCLEOTIDE SEQUENCE [LARGE SCALE GENOMIC DNA]</scope>
    <source>
        <strain evidence="5 6">T23</strain>
    </source>
</reference>
<comment type="similarity">
    <text evidence="1">Belongs to the IS21/IS1162 putative ATP-binding protein family.</text>
</comment>
<dbReference type="PANTHER" id="PTHR30050">
    <property type="entry name" value="CHROMOSOMAL REPLICATION INITIATOR PROTEIN DNAA"/>
    <property type="match status" value="1"/>
</dbReference>
<keyword evidence="3" id="KW-0067">ATP-binding</keyword>
<dbReference type="Gene3D" id="3.40.50.300">
    <property type="entry name" value="P-loop containing nucleotide triphosphate hydrolases"/>
    <property type="match status" value="1"/>
</dbReference>
<evidence type="ECO:0000256" key="2">
    <source>
        <dbReference type="ARBA" id="ARBA00022741"/>
    </source>
</evidence>